<dbReference type="InterPro" id="IPR010179">
    <property type="entry name" value="CRISPR-assoc_prot_Cse3"/>
</dbReference>
<dbReference type="NCBIfam" id="TIGR01907">
    <property type="entry name" value="casE_Cse3"/>
    <property type="match status" value="1"/>
</dbReference>
<dbReference type="EMBL" id="WNKT01000059">
    <property type="protein sequence ID" value="MTW22936.1"/>
    <property type="molecule type" value="Genomic_DNA"/>
</dbReference>
<sequence length="207" mass="23033">MYLSRLTLDPRHPRVRRDLGNLYELHRTLARAHAPDAQSPPHRFLWRLETSQSTAGSVVLLVQSAVGSDWASLAEQTGYAVEILGNKAVDLERLIQSGARYRFRLLANTTVTRNGKRWGLVREEDQLAWLDRQGRRHGFSVLACVRAASERLQARHASTGKPITLQSALFEGRLEATDPDRLRQAILNGLGHGKAWGCGLLSVAKAP</sequence>
<evidence type="ECO:0000313" key="1">
    <source>
        <dbReference type="EMBL" id="MTW22936.1"/>
    </source>
</evidence>
<comment type="caution">
    <text evidence="1">The sequence shown here is derived from an EMBL/GenBank/DDBJ whole genome shotgun (WGS) entry which is preliminary data.</text>
</comment>
<dbReference type="OrthoDB" id="9795689at2"/>
<organism evidence="1 2">
    <name type="scientific">Allochromatium palmeri</name>
    <dbReference type="NCBI Taxonomy" id="231048"/>
    <lineage>
        <taxon>Bacteria</taxon>
        <taxon>Pseudomonadati</taxon>
        <taxon>Pseudomonadota</taxon>
        <taxon>Gammaproteobacteria</taxon>
        <taxon>Chromatiales</taxon>
        <taxon>Chromatiaceae</taxon>
        <taxon>Allochromatium</taxon>
    </lineage>
</organism>
<proteinExistence type="predicted"/>
<evidence type="ECO:0000313" key="2">
    <source>
        <dbReference type="Proteomes" id="UP000434044"/>
    </source>
</evidence>
<dbReference type="Gene3D" id="3.30.70.1200">
    <property type="entry name" value="Crispr-associated protein, domain 1"/>
    <property type="match status" value="1"/>
</dbReference>
<dbReference type="Gene3D" id="3.30.70.1210">
    <property type="entry name" value="Crispr-associated protein, domain 2"/>
    <property type="match status" value="1"/>
</dbReference>
<accession>A0A6N8EJM2</accession>
<reference evidence="1 2" key="1">
    <citation type="submission" date="2019-11" db="EMBL/GenBank/DDBJ databases">
        <title>Whole-genome sequence of the anaerobic purple sulfur bacterium Allochromatium palmeri DSM 15591.</title>
        <authorList>
            <person name="Kyndt J.A."/>
            <person name="Meyer T.E."/>
        </authorList>
    </citation>
    <scope>NUCLEOTIDE SEQUENCE [LARGE SCALE GENOMIC DNA]</scope>
    <source>
        <strain evidence="1 2">DSM 15591</strain>
    </source>
</reference>
<protein>
    <submittedName>
        <fullName evidence="1">Type I-E CRISPR-associated protein Cas6/Cse3/CasE</fullName>
    </submittedName>
</protein>
<dbReference type="Proteomes" id="UP000434044">
    <property type="component" value="Unassembled WGS sequence"/>
</dbReference>
<dbReference type="Pfam" id="PF08798">
    <property type="entry name" value="CRISPR_assoc"/>
    <property type="match status" value="1"/>
</dbReference>
<keyword evidence="2" id="KW-1185">Reference proteome</keyword>
<dbReference type="SMART" id="SM01101">
    <property type="entry name" value="CRISPR_assoc"/>
    <property type="match status" value="1"/>
</dbReference>
<dbReference type="SUPFAM" id="SSF117987">
    <property type="entry name" value="CRISPR-associated protein"/>
    <property type="match status" value="2"/>
</dbReference>
<dbReference type="AlphaFoldDB" id="A0A6N8EJM2"/>
<name>A0A6N8EJM2_9GAMM</name>
<dbReference type="RefSeq" id="WP_155451485.1">
    <property type="nucleotide sequence ID" value="NZ_WNKT01000059.1"/>
</dbReference>
<dbReference type="CDD" id="cd09727">
    <property type="entry name" value="Cas6_I-E"/>
    <property type="match status" value="1"/>
</dbReference>
<gene>
    <name evidence="1" type="primary">cas6e</name>
    <name evidence="1" type="ORF">GJ668_17935</name>
</gene>